<dbReference type="Pfam" id="PF02597">
    <property type="entry name" value="ThiS"/>
    <property type="match status" value="1"/>
</dbReference>
<dbReference type="PANTHER" id="PTHR33359:SF1">
    <property type="entry name" value="MOLYBDOPTERIN SYNTHASE SULFUR CARRIER SUBUNIT"/>
    <property type="match status" value="1"/>
</dbReference>
<dbReference type="AlphaFoldDB" id="A0A1Q2M2L5"/>
<comment type="similarity">
    <text evidence="2">Belongs to the MoaD family.</text>
</comment>
<protein>
    <recommendedName>
        <fullName evidence="3">Molybdopterin synthase sulfur carrier subunit</fullName>
    </recommendedName>
</protein>
<dbReference type="Gene3D" id="3.10.20.30">
    <property type="match status" value="1"/>
</dbReference>
<evidence type="ECO:0000256" key="2">
    <source>
        <dbReference type="ARBA" id="ARBA00024200"/>
    </source>
</evidence>
<gene>
    <name evidence="4" type="ORF">Mag101_03915</name>
</gene>
<dbReference type="InterPro" id="IPR003749">
    <property type="entry name" value="ThiS/MoaD-like"/>
</dbReference>
<dbReference type="RefSeq" id="WP_077401078.1">
    <property type="nucleotide sequence ID" value="NZ_CP019650.1"/>
</dbReference>
<dbReference type="InterPro" id="IPR016155">
    <property type="entry name" value="Mopterin_synth/thiamin_S_b"/>
</dbReference>
<organism evidence="4 5">
    <name type="scientific">Microbulbifer agarilyticus</name>
    <dbReference type="NCBI Taxonomy" id="260552"/>
    <lineage>
        <taxon>Bacteria</taxon>
        <taxon>Pseudomonadati</taxon>
        <taxon>Pseudomonadota</taxon>
        <taxon>Gammaproteobacteria</taxon>
        <taxon>Cellvibrionales</taxon>
        <taxon>Microbulbiferaceae</taxon>
        <taxon>Microbulbifer</taxon>
    </lineage>
</organism>
<name>A0A1Q2M2L5_9GAMM</name>
<dbReference type="GO" id="GO:0006777">
    <property type="term" value="P:Mo-molybdopterin cofactor biosynthetic process"/>
    <property type="evidence" value="ECO:0007669"/>
    <property type="project" value="InterPro"/>
</dbReference>
<keyword evidence="5" id="KW-1185">Reference proteome</keyword>
<evidence type="ECO:0000256" key="1">
    <source>
        <dbReference type="ARBA" id="ARBA00022741"/>
    </source>
</evidence>
<dbReference type="InterPro" id="IPR044672">
    <property type="entry name" value="MOCS2A"/>
</dbReference>
<dbReference type="STRING" id="260552.Mag101_03915"/>
<dbReference type="EMBL" id="CP019650">
    <property type="protein sequence ID" value="AQQ66879.1"/>
    <property type="molecule type" value="Genomic_DNA"/>
</dbReference>
<dbReference type="InterPro" id="IPR012675">
    <property type="entry name" value="Beta-grasp_dom_sf"/>
</dbReference>
<dbReference type="KEGG" id="maga:Mag101_03915"/>
<sequence>MINVLFFASLREQLNCEGLQADAAGITDIAGLRASLAARGSEWQAALASDQLQVALNQKLSSMNVAVKDGDEVAFFPPVTGG</sequence>
<evidence type="ECO:0000313" key="5">
    <source>
        <dbReference type="Proteomes" id="UP000188219"/>
    </source>
</evidence>
<dbReference type="NCBIfam" id="TIGR01682">
    <property type="entry name" value="moaD"/>
    <property type="match status" value="1"/>
</dbReference>
<proteinExistence type="inferred from homology"/>
<evidence type="ECO:0000256" key="3">
    <source>
        <dbReference type="ARBA" id="ARBA00024247"/>
    </source>
</evidence>
<reference evidence="4" key="1">
    <citation type="submission" date="2017-02" db="EMBL/GenBank/DDBJ databases">
        <title>Genome of Microbulbifer agarilyticus GP101.</title>
        <authorList>
            <person name="Jung J."/>
            <person name="Bae S.S."/>
            <person name="Baek K."/>
        </authorList>
    </citation>
    <scope>NUCLEOTIDE SEQUENCE [LARGE SCALE GENOMIC DNA]</scope>
    <source>
        <strain evidence="4">GP101</strain>
    </source>
</reference>
<accession>A0A1Q2M2L5</accession>
<dbReference type="OrthoDB" id="9801945at2"/>
<dbReference type="SUPFAM" id="SSF54285">
    <property type="entry name" value="MoaD/ThiS"/>
    <property type="match status" value="1"/>
</dbReference>
<dbReference type="PANTHER" id="PTHR33359">
    <property type="entry name" value="MOLYBDOPTERIN SYNTHASE SULFUR CARRIER SUBUNIT"/>
    <property type="match status" value="1"/>
</dbReference>
<dbReference type="CDD" id="cd00754">
    <property type="entry name" value="Ubl_MoaD"/>
    <property type="match status" value="1"/>
</dbReference>
<dbReference type="Proteomes" id="UP000188219">
    <property type="component" value="Chromosome"/>
</dbReference>
<dbReference type="GO" id="GO:0000166">
    <property type="term" value="F:nucleotide binding"/>
    <property type="evidence" value="ECO:0007669"/>
    <property type="project" value="UniProtKB-KW"/>
</dbReference>
<dbReference type="GO" id="GO:1990133">
    <property type="term" value="C:molybdopterin adenylyltransferase complex"/>
    <property type="evidence" value="ECO:0007669"/>
    <property type="project" value="TreeGrafter"/>
</dbReference>
<keyword evidence="1" id="KW-0547">Nucleotide-binding</keyword>
<evidence type="ECO:0000313" key="4">
    <source>
        <dbReference type="EMBL" id="AQQ66879.1"/>
    </source>
</evidence>